<feature type="transmembrane region" description="Helical" evidence="7">
    <location>
        <begin position="38"/>
        <end position="60"/>
    </location>
</feature>
<keyword evidence="5 7" id="KW-1133">Transmembrane helix</keyword>
<feature type="transmembrane region" description="Helical" evidence="7">
    <location>
        <begin position="128"/>
        <end position="149"/>
    </location>
</feature>
<evidence type="ECO:0000256" key="5">
    <source>
        <dbReference type="ARBA" id="ARBA00022989"/>
    </source>
</evidence>
<dbReference type="Pfam" id="PF07690">
    <property type="entry name" value="MFS_1"/>
    <property type="match status" value="1"/>
</dbReference>
<feature type="transmembrane region" description="Helical" evidence="7">
    <location>
        <begin position="324"/>
        <end position="343"/>
    </location>
</feature>
<evidence type="ECO:0000259" key="8">
    <source>
        <dbReference type="PROSITE" id="PS50850"/>
    </source>
</evidence>
<protein>
    <submittedName>
        <fullName evidence="9">MFS transporter</fullName>
    </submittedName>
</protein>
<dbReference type="Gene3D" id="1.20.1250.20">
    <property type="entry name" value="MFS general substrate transporter like domains"/>
    <property type="match status" value="1"/>
</dbReference>
<reference evidence="9 10" key="1">
    <citation type="submission" date="2019-08" db="EMBL/GenBank/DDBJ databases">
        <title>In-depth cultivation of the pig gut microbiome towards novel bacterial diversity and tailored functional studies.</title>
        <authorList>
            <person name="Wylensek D."/>
            <person name="Hitch T.C.A."/>
            <person name="Clavel T."/>
        </authorList>
    </citation>
    <scope>NUCLEOTIDE SEQUENCE [LARGE SCALE GENOMIC DNA]</scope>
    <source>
        <strain evidence="9 10">NM-380-WT-3C1</strain>
    </source>
</reference>
<organism evidence="9 10">
    <name type="scientific">Bullifex porci</name>
    <dbReference type="NCBI Taxonomy" id="2606638"/>
    <lineage>
        <taxon>Bacteria</taxon>
        <taxon>Pseudomonadati</taxon>
        <taxon>Spirochaetota</taxon>
        <taxon>Spirochaetia</taxon>
        <taxon>Spirochaetales</taxon>
        <taxon>Spirochaetaceae</taxon>
        <taxon>Bullifex</taxon>
    </lineage>
</organism>
<evidence type="ECO:0000256" key="1">
    <source>
        <dbReference type="ARBA" id="ARBA00004127"/>
    </source>
</evidence>
<dbReference type="PROSITE" id="PS50850">
    <property type="entry name" value="MFS"/>
    <property type="match status" value="1"/>
</dbReference>
<dbReference type="SUPFAM" id="SSF103473">
    <property type="entry name" value="MFS general substrate transporter"/>
    <property type="match status" value="1"/>
</dbReference>
<gene>
    <name evidence="9" type="ORF">FYJ80_03615</name>
</gene>
<proteinExistence type="inferred from homology"/>
<dbReference type="InterPro" id="IPR036259">
    <property type="entry name" value="MFS_trans_sf"/>
</dbReference>
<evidence type="ECO:0000256" key="6">
    <source>
        <dbReference type="ARBA" id="ARBA00023136"/>
    </source>
</evidence>
<dbReference type="Proteomes" id="UP000460549">
    <property type="component" value="Unassembled WGS sequence"/>
</dbReference>
<evidence type="ECO:0000256" key="2">
    <source>
        <dbReference type="ARBA" id="ARBA00008335"/>
    </source>
</evidence>
<feature type="transmembrane region" description="Helical" evidence="7">
    <location>
        <begin position="72"/>
        <end position="89"/>
    </location>
</feature>
<feature type="transmembrane region" description="Helical" evidence="7">
    <location>
        <begin position="355"/>
        <end position="376"/>
    </location>
</feature>
<evidence type="ECO:0000256" key="7">
    <source>
        <dbReference type="SAM" id="Phobius"/>
    </source>
</evidence>
<dbReference type="InterPro" id="IPR011701">
    <property type="entry name" value="MFS"/>
</dbReference>
<dbReference type="PANTHER" id="PTHR23514">
    <property type="entry name" value="BYPASS OF STOP CODON PROTEIN 6"/>
    <property type="match status" value="1"/>
</dbReference>
<dbReference type="InterPro" id="IPR020846">
    <property type="entry name" value="MFS_dom"/>
</dbReference>
<dbReference type="GO" id="GO:0022857">
    <property type="term" value="F:transmembrane transporter activity"/>
    <property type="evidence" value="ECO:0007669"/>
    <property type="project" value="InterPro"/>
</dbReference>
<dbReference type="InterPro" id="IPR051788">
    <property type="entry name" value="MFS_Transporter"/>
</dbReference>
<feature type="transmembrane region" description="Helical" evidence="7">
    <location>
        <begin position="155"/>
        <end position="178"/>
    </location>
</feature>
<comment type="similarity">
    <text evidence="2">Belongs to the major facilitator superfamily.</text>
</comment>
<feature type="transmembrane region" description="Helical" evidence="7">
    <location>
        <begin position="199"/>
        <end position="217"/>
    </location>
</feature>
<dbReference type="EMBL" id="VUNN01000004">
    <property type="protein sequence ID" value="MSU05868.1"/>
    <property type="molecule type" value="Genomic_DNA"/>
</dbReference>
<keyword evidence="10" id="KW-1185">Reference proteome</keyword>
<feature type="transmembrane region" description="Helical" evidence="7">
    <location>
        <begin position="237"/>
        <end position="258"/>
    </location>
</feature>
<evidence type="ECO:0000313" key="9">
    <source>
        <dbReference type="EMBL" id="MSU05868.1"/>
    </source>
</evidence>
<feature type="transmembrane region" description="Helical" evidence="7">
    <location>
        <begin position="293"/>
        <end position="312"/>
    </location>
</feature>
<evidence type="ECO:0000313" key="10">
    <source>
        <dbReference type="Proteomes" id="UP000460549"/>
    </source>
</evidence>
<evidence type="ECO:0000256" key="3">
    <source>
        <dbReference type="ARBA" id="ARBA00022448"/>
    </source>
</evidence>
<dbReference type="GO" id="GO:0016020">
    <property type="term" value="C:membrane"/>
    <property type="evidence" value="ECO:0007669"/>
    <property type="project" value="TreeGrafter"/>
</dbReference>
<keyword evidence="6 7" id="KW-0472">Membrane</keyword>
<comment type="subcellular location">
    <subcellularLocation>
        <location evidence="1">Endomembrane system</location>
        <topology evidence="1">Multi-pass membrane protein</topology>
    </subcellularLocation>
</comment>
<dbReference type="PANTHER" id="PTHR23514:SF3">
    <property type="entry name" value="BYPASS OF STOP CODON PROTEIN 6"/>
    <property type="match status" value="1"/>
</dbReference>
<name>A0A7X2PCD9_9SPIO</name>
<dbReference type="AlphaFoldDB" id="A0A7X2PCD9"/>
<sequence>MKNKKLYFTCALLMILLGTSDALRGIFSPLFLKEFGLSMSQISIIVSASYLGNLVCLLFGGVILDKVGSKKAMVGFIILLICSELLLLLGAKYAFLLLGFFFSLGLSTLLNTTMIFLSREFSAKNPLFYLNVLFFLQGIGTSLSQLVLTRFSSSLAVWNGVIVALAVLLIPVGFILLTSKFSSEKQEENKSNEGSKAKVNKGAIALLALSLAFYLIAEHGVTNYIVLYGTEFLRMDAGKVGLMLSLFSFGILSGRLILATVSDKLGGAKMVFICLLSALICYSIVFAFNALPLLFLCGFAVSIVYPTLTDLSKSYVPSSMSARATTIVVSLASILDIGFNFVFGSVIESIGYAKSMAILPISLLLSTIIMLSLLLVGRKKSS</sequence>
<dbReference type="GO" id="GO:0012505">
    <property type="term" value="C:endomembrane system"/>
    <property type="evidence" value="ECO:0007669"/>
    <property type="project" value="UniProtKB-SubCell"/>
</dbReference>
<keyword evidence="4 7" id="KW-0812">Transmembrane</keyword>
<evidence type="ECO:0000256" key="4">
    <source>
        <dbReference type="ARBA" id="ARBA00022692"/>
    </source>
</evidence>
<accession>A0A7X2PCD9</accession>
<dbReference type="RefSeq" id="WP_154424769.1">
    <property type="nucleotide sequence ID" value="NZ_JAQYGB010000088.1"/>
</dbReference>
<keyword evidence="3" id="KW-0813">Transport</keyword>
<feature type="domain" description="Major facilitator superfamily (MFS) profile" evidence="8">
    <location>
        <begin position="6"/>
        <end position="380"/>
    </location>
</feature>
<comment type="caution">
    <text evidence="9">The sequence shown here is derived from an EMBL/GenBank/DDBJ whole genome shotgun (WGS) entry which is preliminary data.</text>
</comment>